<dbReference type="EMBL" id="JAGVWC010000010">
    <property type="protein sequence ID" value="MBS3061849.1"/>
    <property type="molecule type" value="Genomic_DNA"/>
</dbReference>
<keyword evidence="3" id="KW-0648">Protein biosynthesis</keyword>
<comment type="similarity">
    <text evidence="1">Belongs to the eIF-2-beta/eIF-5 family.</text>
</comment>
<dbReference type="Pfam" id="PF01873">
    <property type="entry name" value="eIF-5_eIF-2B"/>
    <property type="match status" value="1"/>
</dbReference>
<evidence type="ECO:0000259" key="4">
    <source>
        <dbReference type="SMART" id="SM00653"/>
    </source>
</evidence>
<evidence type="ECO:0000256" key="2">
    <source>
        <dbReference type="ARBA" id="ARBA00022540"/>
    </source>
</evidence>
<dbReference type="NCBIfam" id="NF003067">
    <property type="entry name" value="PRK03988.1"/>
    <property type="match status" value="1"/>
</dbReference>
<dbReference type="PANTHER" id="PTHR23001">
    <property type="entry name" value="EUKARYOTIC TRANSLATION INITIATION FACTOR"/>
    <property type="match status" value="1"/>
</dbReference>
<dbReference type="Proteomes" id="UP000675968">
    <property type="component" value="Unassembled WGS sequence"/>
</dbReference>
<proteinExistence type="inferred from homology"/>
<feature type="domain" description="Translation initiation factor IF2/IF5" evidence="4">
    <location>
        <begin position="21"/>
        <end position="128"/>
    </location>
</feature>
<dbReference type="Gene3D" id="3.30.30.170">
    <property type="match status" value="1"/>
</dbReference>
<evidence type="ECO:0000313" key="6">
    <source>
        <dbReference type="Proteomes" id="UP000675968"/>
    </source>
</evidence>
<dbReference type="InterPro" id="IPR002735">
    <property type="entry name" value="Transl_init_fac_IF2/IF5_dom"/>
</dbReference>
<dbReference type="InterPro" id="IPR016190">
    <property type="entry name" value="Transl_init_fac_IF2/IF5_Zn-bd"/>
</dbReference>
<comment type="caution">
    <text evidence="5">The sequence shown here is derived from an EMBL/GenBank/DDBJ whole genome shotgun (WGS) entry which is preliminary data.</text>
</comment>
<dbReference type="InterPro" id="IPR016189">
    <property type="entry name" value="Transl_init_fac_IF2/IF5_N"/>
</dbReference>
<gene>
    <name evidence="5" type="ORF">J4215_04685</name>
</gene>
<evidence type="ECO:0000313" key="5">
    <source>
        <dbReference type="EMBL" id="MBS3061849.1"/>
    </source>
</evidence>
<dbReference type="GO" id="GO:0003743">
    <property type="term" value="F:translation initiation factor activity"/>
    <property type="evidence" value="ECO:0007669"/>
    <property type="project" value="UniProtKB-KW"/>
</dbReference>
<dbReference type="SUPFAM" id="SSF100966">
    <property type="entry name" value="Translation initiation factor 2 beta, aIF2beta, N-terminal domain"/>
    <property type="match status" value="1"/>
</dbReference>
<reference evidence="5" key="2">
    <citation type="submission" date="2021-05" db="EMBL/GenBank/DDBJ databases">
        <title>Protein family content uncovers lineage relationships and bacterial pathway maintenance mechanisms in DPANN archaea.</title>
        <authorList>
            <person name="Castelle C.J."/>
            <person name="Meheust R."/>
            <person name="Jaffe A.L."/>
            <person name="Seitz K."/>
            <person name="Gong X."/>
            <person name="Baker B.J."/>
            <person name="Banfield J.F."/>
        </authorList>
    </citation>
    <scope>NUCLEOTIDE SEQUENCE</scope>
    <source>
        <strain evidence="5">RIFCSPLOWO2_01_FULL_AR10_48_17</strain>
    </source>
</reference>
<dbReference type="InterPro" id="IPR045196">
    <property type="entry name" value="IF2/IF5"/>
</dbReference>
<dbReference type="AlphaFoldDB" id="A0A8T4L8J7"/>
<keyword evidence="2 5" id="KW-0396">Initiation factor</keyword>
<evidence type="ECO:0000256" key="3">
    <source>
        <dbReference type="ARBA" id="ARBA00022917"/>
    </source>
</evidence>
<name>A0A8T4L8J7_9ARCH</name>
<accession>A0A8T4L8J7</accession>
<dbReference type="SMART" id="SM00653">
    <property type="entry name" value="eIF2B_5"/>
    <property type="match status" value="1"/>
</dbReference>
<protein>
    <submittedName>
        <fullName evidence="5">Translation initiation factor IF-2 subunit beta</fullName>
    </submittedName>
</protein>
<dbReference type="PANTHER" id="PTHR23001:SF3">
    <property type="entry name" value="EUKARYOTIC TRANSLATION INITIATION FACTOR 2 SUBUNIT 2"/>
    <property type="match status" value="1"/>
</dbReference>
<reference evidence="5" key="1">
    <citation type="submission" date="2021-03" db="EMBL/GenBank/DDBJ databases">
        <authorList>
            <person name="Jaffe A."/>
        </authorList>
    </citation>
    <scope>NUCLEOTIDE SEQUENCE</scope>
    <source>
        <strain evidence="5">RIFCSPLOWO2_01_FULL_AR10_48_17</strain>
    </source>
</reference>
<evidence type="ECO:0000256" key="1">
    <source>
        <dbReference type="ARBA" id="ARBA00010397"/>
    </source>
</evidence>
<organism evidence="5 6">
    <name type="scientific">Candidatus Iainarchaeum sp</name>
    <dbReference type="NCBI Taxonomy" id="3101447"/>
    <lineage>
        <taxon>Archaea</taxon>
        <taxon>Candidatus Iainarchaeota</taxon>
        <taxon>Candidatus Iainarchaeia</taxon>
        <taxon>Candidatus Iainarchaeales</taxon>
        <taxon>Candidatus Iainarchaeaceae</taxon>
        <taxon>Candidatus Iainarchaeum</taxon>
    </lineage>
</organism>
<sequence>MEYERMLDRVYMSLPKEALTKERFEIPRVDSFVEGTKTIIRNFSNLAKLVRRTDREIYKFFTKEFAVPAQISGERLILNGKFFGNQVQTAYESYVKSFVLCHECHKPDTHYVDQSGVRILKCEACGAISSVKHI</sequence>
<dbReference type="SUPFAM" id="SSF75689">
    <property type="entry name" value="Zinc-binding domain of translation initiation factor 2 beta"/>
    <property type="match status" value="1"/>
</dbReference>